<dbReference type="OrthoDB" id="3036049at2759"/>
<evidence type="ECO:0000313" key="1">
    <source>
        <dbReference type="EMBL" id="OCH87262.1"/>
    </source>
</evidence>
<name>A0A8E2AV55_9APHY</name>
<dbReference type="AlphaFoldDB" id="A0A8E2AV55"/>
<reference evidence="1 2" key="1">
    <citation type="submission" date="2016-07" db="EMBL/GenBank/DDBJ databases">
        <title>Draft genome of the white-rot fungus Obba rivulosa 3A-2.</title>
        <authorList>
            <consortium name="DOE Joint Genome Institute"/>
            <person name="Miettinen O."/>
            <person name="Riley R."/>
            <person name="Acob R."/>
            <person name="Barry K."/>
            <person name="Cullen D."/>
            <person name="De Vries R."/>
            <person name="Hainaut M."/>
            <person name="Hatakka A."/>
            <person name="Henrissat B."/>
            <person name="Hilden K."/>
            <person name="Kuo R."/>
            <person name="Labutti K."/>
            <person name="Lipzen A."/>
            <person name="Makela M.R."/>
            <person name="Sandor L."/>
            <person name="Spatafora J.W."/>
            <person name="Grigoriev I.V."/>
            <person name="Hibbett D.S."/>
        </authorList>
    </citation>
    <scope>NUCLEOTIDE SEQUENCE [LARGE SCALE GENOMIC DNA]</scope>
    <source>
        <strain evidence="1 2">3A-2</strain>
    </source>
</reference>
<protein>
    <submittedName>
        <fullName evidence="1">Uncharacterized protein</fullName>
    </submittedName>
</protein>
<organism evidence="1 2">
    <name type="scientific">Obba rivulosa</name>
    <dbReference type="NCBI Taxonomy" id="1052685"/>
    <lineage>
        <taxon>Eukaryota</taxon>
        <taxon>Fungi</taxon>
        <taxon>Dikarya</taxon>
        <taxon>Basidiomycota</taxon>
        <taxon>Agaricomycotina</taxon>
        <taxon>Agaricomycetes</taxon>
        <taxon>Polyporales</taxon>
        <taxon>Gelatoporiaceae</taxon>
        <taxon>Obba</taxon>
    </lineage>
</organism>
<dbReference type="Proteomes" id="UP000250043">
    <property type="component" value="Unassembled WGS sequence"/>
</dbReference>
<accession>A0A8E2AV55</accession>
<evidence type="ECO:0000313" key="2">
    <source>
        <dbReference type="Proteomes" id="UP000250043"/>
    </source>
</evidence>
<dbReference type="EMBL" id="KV722492">
    <property type="protein sequence ID" value="OCH87262.1"/>
    <property type="molecule type" value="Genomic_DNA"/>
</dbReference>
<keyword evidence="2" id="KW-1185">Reference proteome</keyword>
<gene>
    <name evidence="1" type="ORF">OBBRIDRAFT_171562</name>
</gene>
<proteinExistence type="predicted"/>
<sequence>MPVVNLAKNSFTATRTRDAWRCWAWRIFLWSDYYSEYCDDSCEHVFLEMRTRFEHDTDFIASGEPLDTWTYIINDFEQSLCTTCWERLVERERLERVRIWESLPSYFNVDVPNWPKTVDLPNVP</sequence>